<proteinExistence type="predicted"/>
<dbReference type="Proteomes" id="UP001174936">
    <property type="component" value="Unassembled WGS sequence"/>
</dbReference>
<gene>
    <name evidence="2" type="ORF">B0T16DRAFT_513638</name>
</gene>
<dbReference type="EMBL" id="JAULSV010000005">
    <property type="protein sequence ID" value="KAK0644250.1"/>
    <property type="molecule type" value="Genomic_DNA"/>
</dbReference>
<reference evidence="2" key="1">
    <citation type="submission" date="2023-06" db="EMBL/GenBank/DDBJ databases">
        <title>Genome-scale phylogeny and comparative genomics of the fungal order Sordariales.</title>
        <authorList>
            <consortium name="Lawrence Berkeley National Laboratory"/>
            <person name="Hensen N."/>
            <person name="Bonometti L."/>
            <person name="Westerberg I."/>
            <person name="Brannstrom I.O."/>
            <person name="Guillou S."/>
            <person name="Cros-Aarteil S."/>
            <person name="Calhoun S."/>
            <person name="Haridas S."/>
            <person name="Kuo A."/>
            <person name="Mondo S."/>
            <person name="Pangilinan J."/>
            <person name="Riley R."/>
            <person name="Labutti K."/>
            <person name="Andreopoulos B."/>
            <person name="Lipzen A."/>
            <person name="Chen C."/>
            <person name="Yanf M."/>
            <person name="Daum C."/>
            <person name="Ng V."/>
            <person name="Clum A."/>
            <person name="Steindorff A."/>
            <person name="Ohm R."/>
            <person name="Martin F."/>
            <person name="Silar P."/>
            <person name="Natvig D."/>
            <person name="Lalanne C."/>
            <person name="Gautier V."/>
            <person name="Ament-Velasquez S.L."/>
            <person name="Kruys A."/>
            <person name="Hutchinson M.I."/>
            <person name="Powell A.J."/>
            <person name="Barry K."/>
            <person name="Miller A.N."/>
            <person name="Grigoriev I.V."/>
            <person name="Debuchy R."/>
            <person name="Gladieux P."/>
            <person name="Thoren M.H."/>
            <person name="Johannesson H."/>
        </authorList>
    </citation>
    <scope>NUCLEOTIDE SEQUENCE</scope>
    <source>
        <strain evidence="2">SMH2532-1</strain>
    </source>
</reference>
<keyword evidence="3" id="KW-1185">Reference proteome</keyword>
<sequence>MGRALLATLLALASISSGIVASPTPQPVERSASAVDDKFQWNAGAGVHLVECSPLPAEEGSSTEQSWLSLVIYCENDAECSDVKHVPAKRDVCVKKTSNVTNDFQKWESTDGWIYCHFEERGWFSWVVVRFARLFPPDTEIGIAVIGDPNDDASPSFSGFVDTLAQGAGPATHTCSKVYRFS</sequence>
<evidence type="ECO:0000313" key="3">
    <source>
        <dbReference type="Proteomes" id="UP001174936"/>
    </source>
</evidence>
<feature type="chain" id="PRO_5041444392" evidence="1">
    <location>
        <begin position="22"/>
        <end position="182"/>
    </location>
</feature>
<feature type="signal peptide" evidence="1">
    <location>
        <begin position="1"/>
        <end position="21"/>
    </location>
</feature>
<comment type="caution">
    <text evidence="2">The sequence shown here is derived from an EMBL/GenBank/DDBJ whole genome shotgun (WGS) entry which is preliminary data.</text>
</comment>
<organism evidence="2 3">
    <name type="scientific">Cercophora newfieldiana</name>
    <dbReference type="NCBI Taxonomy" id="92897"/>
    <lineage>
        <taxon>Eukaryota</taxon>
        <taxon>Fungi</taxon>
        <taxon>Dikarya</taxon>
        <taxon>Ascomycota</taxon>
        <taxon>Pezizomycotina</taxon>
        <taxon>Sordariomycetes</taxon>
        <taxon>Sordariomycetidae</taxon>
        <taxon>Sordariales</taxon>
        <taxon>Lasiosphaeriaceae</taxon>
        <taxon>Cercophora</taxon>
    </lineage>
</organism>
<dbReference type="AlphaFoldDB" id="A0AA39Y4A9"/>
<protein>
    <submittedName>
        <fullName evidence="2">Uncharacterized protein</fullName>
    </submittedName>
</protein>
<name>A0AA39Y4A9_9PEZI</name>
<keyword evidence="1" id="KW-0732">Signal</keyword>
<accession>A0AA39Y4A9</accession>
<evidence type="ECO:0000256" key="1">
    <source>
        <dbReference type="SAM" id="SignalP"/>
    </source>
</evidence>
<evidence type="ECO:0000313" key="2">
    <source>
        <dbReference type="EMBL" id="KAK0644250.1"/>
    </source>
</evidence>